<reference evidence="2 3" key="1">
    <citation type="submission" date="2018-05" db="EMBL/GenBank/DDBJ databases">
        <title>Animal gut microbial communities from fecal samples from Wisconsin, USA.</title>
        <authorList>
            <person name="Neumann A."/>
        </authorList>
    </citation>
    <scope>NUCLEOTIDE SEQUENCE [LARGE SCALE GENOMIC DNA]</scope>
    <source>
        <strain evidence="2 3">UWS4</strain>
    </source>
</reference>
<sequence>MSFQTYQQPFEGTEPILLFVVVLVVCCWAVPKPMESLTNYNVLLLHGAYGHKNADGELQGFEENANHPQAYDATNYLGNANIGRYIEKADEKNTRLNQWLRTRIFEEPVYDSVYKAVHNSCVYHWRSFSEPPNSSIENAIELGDRTWNRAEGGTSRFGGRRTLVEEAQEVKAVYDTLRGQTALQIIRQNPDLYRQLASRYILIGHSMGGVVAREYTQNSDYYHGDVDKVITLDSPHEGTGVLEMQLDLVGHKWEALQGVSTSLVALSLASLNMRGNFMAKSVAISSLSWATLLGLTNFVAPFFVEGNLQDYSEDDPLVKYVNPGKGEKGNISYLKKISPSENQPMFRLMGGEKSITYSDPFKKVTDWTGLFVPEALTQAMMNFFSQLAESDDAMSSEAFALASKAATMGLVVSAASREQGTSIVPKASSWAESTESLKNSVADVKRWRFID</sequence>
<dbReference type="SUPFAM" id="SSF53474">
    <property type="entry name" value="alpha/beta-Hydrolases"/>
    <property type="match status" value="1"/>
</dbReference>
<dbReference type="Pfam" id="PF07819">
    <property type="entry name" value="PGAP1"/>
    <property type="match status" value="1"/>
</dbReference>
<dbReference type="Gene3D" id="3.40.50.1820">
    <property type="entry name" value="alpha/beta hydrolase"/>
    <property type="match status" value="1"/>
</dbReference>
<name>A0ABX5LH27_9BACT</name>
<evidence type="ECO:0000313" key="2">
    <source>
        <dbReference type="EMBL" id="PWK82355.1"/>
    </source>
</evidence>
<gene>
    <name evidence="2" type="ORF">B0H50_1632</name>
</gene>
<dbReference type="EMBL" id="QGHD01000063">
    <property type="protein sequence ID" value="PWK82355.1"/>
    <property type="molecule type" value="Genomic_DNA"/>
</dbReference>
<feature type="domain" description="GPI inositol-deacylase PGAP1-like alpha/beta" evidence="1">
    <location>
        <begin position="175"/>
        <end position="241"/>
    </location>
</feature>
<dbReference type="InterPro" id="IPR029058">
    <property type="entry name" value="AB_hydrolase_fold"/>
</dbReference>
<accession>A0ABX5LH27</accession>
<proteinExistence type="predicted"/>
<comment type="caution">
    <text evidence="2">The sequence shown here is derived from an EMBL/GenBank/DDBJ whole genome shotgun (WGS) entry which is preliminary data.</text>
</comment>
<dbReference type="Proteomes" id="UP000245523">
    <property type="component" value="Unassembled WGS sequence"/>
</dbReference>
<organism evidence="2 3">
    <name type="scientific">Hallerella porci</name>
    <dbReference type="NCBI Taxonomy" id="1945871"/>
    <lineage>
        <taxon>Bacteria</taxon>
        <taxon>Pseudomonadati</taxon>
        <taxon>Fibrobacterota</taxon>
        <taxon>Fibrobacteria</taxon>
        <taxon>Fibrobacterales</taxon>
        <taxon>Fibrobacteraceae</taxon>
        <taxon>Hallerella</taxon>
    </lineage>
</organism>
<keyword evidence="3" id="KW-1185">Reference proteome</keyword>
<dbReference type="RefSeq" id="WP_199219647.1">
    <property type="nucleotide sequence ID" value="NZ_QGHD01000063.1"/>
</dbReference>
<evidence type="ECO:0000313" key="3">
    <source>
        <dbReference type="Proteomes" id="UP000245523"/>
    </source>
</evidence>
<evidence type="ECO:0000259" key="1">
    <source>
        <dbReference type="Pfam" id="PF07819"/>
    </source>
</evidence>
<protein>
    <submittedName>
        <fullName evidence="2">PGAP1-like protein</fullName>
    </submittedName>
</protein>
<dbReference type="InterPro" id="IPR012908">
    <property type="entry name" value="PGAP1-ab_dom-like"/>
</dbReference>